<evidence type="ECO:0000313" key="1">
    <source>
        <dbReference type="EMBL" id="SUZ51996.1"/>
    </source>
</evidence>
<organism evidence="1">
    <name type="scientific">marine metagenome</name>
    <dbReference type="NCBI Taxonomy" id="408172"/>
    <lineage>
        <taxon>unclassified sequences</taxon>
        <taxon>metagenomes</taxon>
        <taxon>ecological metagenomes</taxon>
    </lineage>
</organism>
<dbReference type="AlphaFoldDB" id="A0A381NBN6"/>
<evidence type="ECO:0008006" key="2">
    <source>
        <dbReference type="Google" id="ProtNLM"/>
    </source>
</evidence>
<name>A0A381NBN6_9ZZZZ</name>
<gene>
    <name evidence="1" type="ORF">METZ01_LOCUS4850</name>
</gene>
<accession>A0A381NBN6</accession>
<reference evidence="1" key="1">
    <citation type="submission" date="2018-05" db="EMBL/GenBank/DDBJ databases">
        <authorList>
            <person name="Lanie J.A."/>
            <person name="Ng W.-L."/>
            <person name="Kazmierczak K.M."/>
            <person name="Andrzejewski T.M."/>
            <person name="Davidsen T.M."/>
            <person name="Wayne K.J."/>
            <person name="Tettelin H."/>
            <person name="Glass J.I."/>
            <person name="Rusch D."/>
            <person name="Podicherti R."/>
            <person name="Tsui H.-C.T."/>
            <person name="Winkler M.E."/>
        </authorList>
    </citation>
    <scope>NUCLEOTIDE SEQUENCE</scope>
</reference>
<protein>
    <recommendedName>
        <fullName evidence="2">Glycosyl transferase family 1 domain-containing protein</fullName>
    </recommendedName>
</protein>
<sequence length="364" mass="42566">MRLKILYISPENTVGTLTLWKKEHESRGNECRTVTFFRSPKNFEEDICLDLPFNFTGERMAGLRNFIYKQYRGEDGYFKEKEGNPPVWKPEGWFDSIFLKFKDWLWRPVIEQAIQDYQLYDFDVVHFESGSDFLKNEFFVKELHERGKKIIAHYHGEDMRARGVMPIIDDLSDLNLTNEVDLLDKHPNLDYLFLPFDTNQFIPKYGLNKTIQVAHAPTNRFYKGSNKIISVCEKLESEGLIKFDLIENLPHAVAINRKARSDIFIDQIGDRGGWGYGMNSVESLSMGICTVTEINDKYNSFIPDHPFVNVNQNNFDSVLRDLSQDRQKIEAKGIDARNWVVKNHDITQVSEKLYQYYKDMGLLV</sequence>
<proteinExistence type="predicted"/>
<dbReference type="EMBL" id="UINC01000251">
    <property type="protein sequence ID" value="SUZ51996.1"/>
    <property type="molecule type" value="Genomic_DNA"/>
</dbReference>